<evidence type="ECO:0000313" key="3">
    <source>
        <dbReference type="EMBL" id="TQJ13744.1"/>
    </source>
</evidence>
<dbReference type="PANTHER" id="PTHR30466">
    <property type="entry name" value="FLAVIN REDUCTASE"/>
    <property type="match status" value="1"/>
</dbReference>
<name>A0A542EEK0_9MICO</name>
<dbReference type="GO" id="GO:0006208">
    <property type="term" value="P:pyrimidine nucleobase catabolic process"/>
    <property type="evidence" value="ECO:0007669"/>
    <property type="project" value="TreeGrafter"/>
</dbReference>
<dbReference type="GO" id="GO:0042602">
    <property type="term" value="F:riboflavin reductase (NADPH) activity"/>
    <property type="evidence" value="ECO:0007669"/>
    <property type="project" value="TreeGrafter"/>
</dbReference>
<dbReference type="Pfam" id="PF01613">
    <property type="entry name" value="Flavin_Reduct"/>
    <property type="match status" value="1"/>
</dbReference>
<dbReference type="AlphaFoldDB" id="A0A542EEK0"/>
<organism evidence="3 4">
    <name type="scientific">Yimella lutea</name>
    <dbReference type="NCBI Taxonomy" id="587872"/>
    <lineage>
        <taxon>Bacteria</taxon>
        <taxon>Bacillati</taxon>
        <taxon>Actinomycetota</taxon>
        <taxon>Actinomycetes</taxon>
        <taxon>Micrococcales</taxon>
        <taxon>Dermacoccaceae</taxon>
        <taxon>Yimella</taxon>
    </lineage>
</organism>
<accession>A0A542EEK0</accession>
<sequence>MVTPMNQSIDGLPVDVDPDAYRQAIGRLVTGVTVVTTVADGHDHAMTANAVTSVSLDPVRLLICVEREARFHDAVMSAGVWSVNILDASQRAAAVWLSTRGRPLHSQLDRVPHHRDETGVALLDGALATIVCRTGDTLVSGDHTIVVGDVLSLHIADQPGEALVYFRGRFGSYK</sequence>
<dbReference type="GO" id="GO:0010181">
    <property type="term" value="F:FMN binding"/>
    <property type="evidence" value="ECO:0007669"/>
    <property type="project" value="InterPro"/>
</dbReference>
<proteinExistence type="predicted"/>
<dbReference type="EMBL" id="VFMO01000001">
    <property type="protein sequence ID" value="TQJ13744.1"/>
    <property type="molecule type" value="Genomic_DNA"/>
</dbReference>
<reference evidence="3 4" key="1">
    <citation type="submission" date="2019-06" db="EMBL/GenBank/DDBJ databases">
        <title>Sequencing the genomes of 1000 actinobacteria strains.</title>
        <authorList>
            <person name="Klenk H.-P."/>
        </authorList>
    </citation>
    <scope>NUCLEOTIDE SEQUENCE [LARGE SCALE GENOMIC DNA]</scope>
    <source>
        <strain evidence="3 4">DSM 19828</strain>
    </source>
</reference>
<keyword evidence="4" id="KW-1185">Reference proteome</keyword>
<feature type="domain" description="Flavin reductase like" evidence="2">
    <location>
        <begin position="25"/>
        <end position="172"/>
    </location>
</feature>
<evidence type="ECO:0000256" key="1">
    <source>
        <dbReference type="ARBA" id="ARBA00023002"/>
    </source>
</evidence>
<dbReference type="InterPro" id="IPR002563">
    <property type="entry name" value="Flavin_Rdtase-like_dom"/>
</dbReference>
<dbReference type="OrthoDB" id="9792858at2"/>
<keyword evidence="1" id="KW-0560">Oxidoreductase</keyword>
<comment type="caution">
    <text evidence="3">The sequence shown here is derived from an EMBL/GenBank/DDBJ whole genome shotgun (WGS) entry which is preliminary data.</text>
</comment>
<dbReference type="SUPFAM" id="SSF50475">
    <property type="entry name" value="FMN-binding split barrel"/>
    <property type="match status" value="1"/>
</dbReference>
<dbReference type="PANTHER" id="PTHR30466:SF1">
    <property type="entry name" value="FMN REDUCTASE (NADH) RUTF"/>
    <property type="match status" value="1"/>
</dbReference>
<evidence type="ECO:0000259" key="2">
    <source>
        <dbReference type="SMART" id="SM00903"/>
    </source>
</evidence>
<protein>
    <submittedName>
        <fullName evidence="3">Flavin reductase (DIM6/NTAB) family NADH-FMN oxidoreductase RutF</fullName>
    </submittedName>
</protein>
<dbReference type="Gene3D" id="2.30.110.10">
    <property type="entry name" value="Electron Transport, Fmn-binding Protein, Chain A"/>
    <property type="match status" value="1"/>
</dbReference>
<dbReference type="InterPro" id="IPR050268">
    <property type="entry name" value="NADH-dep_flavin_reductase"/>
</dbReference>
<dbReference type="InterPro" id="IPR012349">
    <property type="entry name" value="Split_barrel_FMN-bd"/>
</dbReference>
<dbReference type="Proteomes" id="UP000320806">
    <property type="component" value="Unassembled WGS sequence"/>
</dbReference>
<gene>
    <name evidence="3" type="ORF">FB459_1177</name>
</gene>
<dbReference type="SMART" id="SM00903">
    <property type="entry name" value="Flavin_Reduct"/>
    <property type="match status" value="1"/>
</dbReference>
<evidence type="ECO:0000313" key="4">
    <source>
        <dbReference type="Proteomes" id="UP000320806"/>
    </source>
</evidence>